<dbReference type="AlphaFoldDB" id="A0A2T7CUA4"/>
<sequence>MTRVSIFSHYFSCSWVQTTAPESEQHKSEDEMSGSSAIVGSVPLLLRHDDTLGNIDACIC</sequence>
<dbReference type="EMBL" id="CM009755">
    <property type="protein sequence ID" value="PUZ46922.1"/>
    <property type="molecule type" value="Genomic_DNA"/>
</dbReference>
<evidence type="ECO:0000313" key="2">
    <source>
        <dbReference type="Proteomes" id="UP000244336"/>
    </source>
</evidence>
<reference evidence="1 2" key="1">
    <citation type="submission" date="2018-04" db="EMBL/GenBank/DDBJ databases">
        <title>WGS assembly of Panicum hallii var. hallii HAL2.</title>
        <authorList>
            <person name="Lovell J."/>
            <person name="Jenkins J."/>
            <person name="Lowry D."/>
            <person name="Mamidi S."/>
            <person name="Sreedasyam A."/>
            <person name="Weng X."/>
            <person name="Barry K."/>
            <person name="Bonette J."/>
            <person name="Campitelli B."/>
            <person name="Daum C."/>
            <person name="Gordon S."/>
            <person name="Gould B."/>
            <person name="Lipzen A."/>
            <person name="MacQueen A."/>
            <person name="Palacio-Mejia J."/>
            <person name="Plott C."/>
            <person name="Shakirov E."/>
            <person name="Shu S."/>
            <person name="Yoshinaga Y."/>
            <person name="Zane M."/>
            <person name="Rokhsar D."/>
            <person name="Grimwood J."/>
            <person name="Schmutz J."/>
            <person name="Juenger T."/>
        </authorList>
    </citation>
    <scope>NUCLEOTIDE SEQUENCE [LARGE SCALE GENOMIC DNA]</scope>
    <source>
        <strain evidence="2">cv. HAL2</strain>
    </source>
</reference>
<accession>A0A2T7CUA4</accession>
<dbReference type="Gramene" id="PUZ46922">
    <property type="protein sequence ID" value="PUZ46922"/>
    <property type="gene ID" value="GQ55_7G122200"/>
</dbReference>
<keyword evidence="2" id="KW-1185">Reference proteome</keyword>
<proteinExistence type="predicted"/>
<gene>
    <name evidence="1" type="ORF">GQ55_7G122200</name>
</gene>
<evidence type="ECO:0000313" key="1">
    <source>
        <dbReference type="EMBL" id="PUZ46922.1"/>
    </source>
</evidence>
<protein>
    <submittedName>
        <fullName evidence="1">Uncharacterized protein</fullName>
    </submittedName>
</protein>
<organism evidence="1 2">
    <name type="scientific">Panicum hallii var. hallii</name>
    <dbReference type="NCBI Taxonomy" id="1504633"/>
    <lineage>
        <taxon>Eukaryota</taxon>
        <taxon>Viridiplantae</taxon>
        <taxon>Streptophyta</taxon>
        <taxon>Embryophyta</taxon>
        <taxon>Tracheophyta</taxon>
        <taxon>Spermatophyta</taxon>
        <taxon>Magnoliopsida</taxon>
        <taxon>Liliopsida</taxon>
        <taxon>Poales</taxon>
        <taxon>Poaceae</taxon>
        <taxon>PACMAD clade</taxon>
        <taxon>Panicoideae</taxon>
        <taxon>Panicodae</taxon>
        <taxon>Paniceae</taxon>
        <taxon>Panicinae</taxon>
        <taxon>Panicum</taxon>
        <taxon>Panicum sect. Panicum</taxon>
    </lineage>
</organism>
<dbReference type="Proteomes" id="UP000244336">
    <property type="component" value="Chromosome 7"/>
</dbReference>
<name>A0A2T7CUA4_9POAL</name>